<sequence>MNFFDTDENSDDELNAAFNATFLKGDSSFLSSGIPPGHRQDIPDEPRELKPVVTYQPPAVDSAEHLYGTARPQKHRKLPGPAGMLPQPGNPVGWVATRLSSLLKKKAVQNEPENPSCLQPRTSSQGEEAELFSRVERDCGSAVWPLVEKYSIVNVLRMVSEGKLPRGKVPVMCGFVDDVELLPTDAKALLKDKTGLIGCTIHRSVIKEYKEQFAGCALLLLKQVSLFSPTGKKFYINITLSNIVRVYTLEKSFCGFSNGALEAIDQNLTHPFCSSDLTSLEAECLRPLSPPPTPLIERRPSVSVSPHGPTIDSETGTKFRPPFKRTHPSGSLAAFVGSATPRGQLRPNVHCNSDSVYRILPPLERPQSVDKTCRRTTLGPGFGSLVLDSTVSPIGNKRVRLLSTADLDASPVENTSVPPKVTTPMGEPVEKLLEDDMDDLLTSLADQSVAGLDI</sequence>
<protein>
    <recommendedName>
        <fullName evidence="2">Homologous recombination OB-fold protein OB-fold domain-containing protein</fullName>
    </recommendedName>
</protein>
<evidence type="ECO:0000256" key="1">
    <source>
        <dbReference type="SAM" id="MobiDB-lite"/>
    </source>
</evidence>
<dbReference type="InterPro" id="IPR028045">
    <property type="entry name" value="HROB"/>
</dbReference>
<dbReference type="InterPro" id="IPR058570">
    <property type="entry name" value="HROB_OB"/>
</dbReference>
<dbReference type="GO" id="GO:0000725">
    <property type="term" value="P:recombinational repair"/>
    <property type="evidence" value="ECO:0007669"/>
    <property type="project" value="InterPro"/>
</dbReference>
<evidence type="ECO:0000259" key="2">
    <source>
        <dbReference type="Pfam" id="PF15072"/>
    </source>
</evidence>
<comment type="caution">
    <text evidence="3">The sequence shown here is derived from an EMBL/GenBank/DDBJ whole genome shotgun (WGS) entry which is preliminary data.</text>
</comment>
<gene>
    <name evidence="3" type="ORF">CDAUBV1_LOCUS4603</name>
</gene>
<dbReference type="EMBL" id="CAXLJL010000112">
    <property type="protein sequence ID" value="CAL5132091.1"/>
    <property type="molecule type" value="Genomic_DNA"/>
</dbReference>
<accession>A0AAV2T746</accession>
<organism evidence="3 4">
    <name type="scientific">Calicophoron daubneyi</name>
    <name type="common">Rumen fluke</name>
    <name type="synonym">Paramphistomum daubneyi</name>
    <dbReference type="NCBI Taxonomy" id="300641"/>
    <lineage>
        <taxon>Eukaryota</taxon>
        <taxon>Metazoa</taxon>
        <taxon>Spiralia</taxon>
        <taxon>Lophotrochozoa</taxon>
        <taxon>Platyhelminthes</taxon>
        <taxon>Trematoda</taxon>
        <taxon>Digenea</taxon>
        <taxon>Plagiorchiida</taxon>
        <taxon>Pronocephalata</taxon>
        <taxon>Paramphistomoidea</taxon>
        <taxon>Paramphistomidae</taxon>
        <taxon>Calicophoron</taxon>
    </lineage>
</organism>
<dbReference type="PANTHER" id="PTHR14523">
    <property type="entry name" value="UNCHARACTERIZED PROTEIN C17ORF53 HOMOLOG"/>
    <property type="match status" value="1"/>
</dbReference>
<dbReference type="Proteomes" id="UP001497525">
    <property type="component" value="Unassembled WGS sequence"/>
</dbReference>
<evidence type="ECO:0000313" key="4">
    <source>
        <dbReference type="Proteomes" id="UP001497525"/>
    </source>
</evidence>
<name>A0AAV2T746_CALDB</name>
<proteinExistence type="predicted"/>
<dbReference type="PANTHER" id="PTHR14523:SF1">
    <property type="entry name" value="HOMOLOGOUS RECOMBINATION OB-FOLD PROTEIN"/>
    <property type="match status" value="1"/>
</dbReference>
<feature type="domain" description="Homologous recombination OB-fold protein OB-fold" evidence="2">
    <location>
        <begin position="168"/>
        <end position="248"/>
    </location>
</feature>
<reference evidence="3" key="1">
    <citation type="submission" date="2024-06" db="EMBL/GenBank/DDBJ databases">
        <authorList>
            <person name="Liu X."/>
            <person name="Lenzi L."/>
            <person name="Haldenby T S."/>
            <person name="Uol C."/>
        </authorList>
    </citation>
    <scope>NUCLEOTIDE SEQUENCE</scope>
</reference>
<dbReference type="Pfam" id="PF15072">
    <property type="entry name" value="HROB"/>
    <property type="match status" value="1"/>
</dbReference>
<feature type="region of interest" description="Disordered" evidence="1">
    <location>
        <begin position="295"/>
        <end position="322"/>
    </location>
</feature>
<evidence type="ECO:0000313" key="3">
    <source>
        <dbReference type="EMBL" id="CAL5132091.1"/>
    </source>
</evidence>
<dbReference type="AlphaFoldDB" id="A0AAV2T746"/>